<proteinExistence type="predicted"/>
<feature type="transmembrane region" description="Helical" evidence="1">
    <location>
        <begin position="36"/>
        <end position="53"/>
    </location>
</feature>
<feature type="transmembrane region" description="Helical" evidence="1">
    <location>
        <begin position="153"/>
        <end position="171"/>
    </location>
</feature>
<accession>A0A0Q0YD37</accession>
<dbReference type="STRING" id="1544416.Cocul_00982"/>
<organism evidence="2 3">
    <name type="scientific">Corynebacterium oculi</name>
    <dbReference type="NCBI Taxonomy" id="1544416"/>
    <lineage>
        <taxon>Bacteria</taxon>
        <taxon>Bacillati</taxon>
        <taxon>Actinomycetota</taxon>
        <taxon>Actinomycetes</taxon>
        <taxon>Mycobacteriales</taxon>
        <taxon>Corynebacteriaceae</taxon>
        <taxon>Corynebacterium</taxon>
    </lineage>
</organism>
<keyword evidence="1" id="KW-0812">Transmembrane</keyword>
<evidence type="ECO:0000313" key="2">
    <source>
        <dbReference type="EMBL" id="KQB84185.1"/>
    </source>
</evidence>
<keyword evidence="1" id="KW-1133">Transmembrane helix</keyword>
<dbReference type="PATRIC" id="fig|1544416.3.peg.987"/>
<evidence type="ECO:0000313" key="3">
    <source>
        <dbReference type="Proteomes" id="UP000050517"/>
    </source>
</evidence>
<protein>
    <submittedName>
        <fullName evidence="2">Uncharacterized protein</fullName>
    </submittedName>
</protein>
<keyword evidence="1" id="KW-0472">Membrane</keyword>
<dbReference type="EMBL" id="LKST01000002">
    <property type="protein sequence ID" value="KQB84185.1"/>
    <property type="molecule type" value="Genomic_DNA"/>
</dbReference>
<gene>
    <name evidence="2" type="ORF">Cocul_00982</name>
</gene>
<reference evidence="2 3" key="1">
    <citation type="submission" date="2015-10" db="EMBL/GenBank/DDBJ databases">
        <title>Corynebacteirum lowii and Corynebacterium oculi species nova, derived from human clinical disease and and emended description of Corynebacterium mastiditis.</title>
        <authorList>
            <person name="Bernard K."/>
            <person name="Pacheco A.L."/>
            <person name="Mcdougall C."/>
            <person name="Burtx T."/>
            <person name="Weibe D."/>
            <person name="Tyler S."/>
            <person name="Olson A.B."/>
            <person name="Cnockaert M."/>
            <person name="Eguchi H."/>
            <person name="Kuwahara T."/>
            <person name="Nakayama-Imaohji H."/>
            <person name="Boudewijins M."/>
            <person name="Van Hoecke F."/>
            <person name="Bernier A.-M."/>
            <person name="Vandamme P."/>
        </authorList>
    </citation>
    <scope>NUCLEOTIDE SEQUENCE [LARGE SCALE GENOMIC DNA]</scope>
    <source>
        <strain evidence="2 3">NML 130210</strain>
    </source>
</reference>
<name>A0A0Q0YD37_9CORY</name>
<feature type="transmembrane region" description="Helical" evidence="1">
    <location>
        <begin position="74"/>
        <end position="95"/>
    </location>
</feature>
<dbReference type="Proteomes" id="UP000050517">
    <property type="component" value="Unassembled WGS sequence"/>
</dbReference>
<keyword evidence="3" id="KW-1185">Reference proteome</keyword>
<sequence length="214" mass="22990">MWKVFYHPSQRLFLLSTVLIAAALGLSNLLLSEGDMWNFLLLPTTFGLFWAAATDLRACLSLGVPWKKWLGSNLLTIVGFAILISAIGAATTYIGNPYSSLMVRSIPSTFTIEPTINPASSLTLTFTIFFCLIGTAATLGTMFGALIPSNRSALVIVIISFVVFGGFTFVYASFTEAYSPDVTIHAPVPGVYYFTVPVALASIAITALTARRGL</sequence>
<evidence type="ECO:0000256" key="1">
    <source>
        <dbReference type="SAM" id="Phobius"/>
    </source>
</evidence>
<feature type="transmembrane region" description="Helical" evidence="1">
    <location>
        <begin position="12"/>
        <end position="30"/>
    </location>
</feature>
<feature type="transmembrane region" description="Helical" evidence="1">
    <location>
        <begin position="191"/>
        <end position="210"/>
    </location>
</feature>
<dbReference type="RefSeq" id="WP_055122172.1">
    <property type="nucleotide sequence ID" value="NZ_LKST01000002.1"/>
</dbReference>
<feature type="transmembrane region" description="Helical" evidence="1">
    <location>
        <begin position="124"/>
        <end position="146"/>
    </location>
</feature>
<dbReference type="OrthoDB" id="9969640at2"/>
<dbReference type="AlphaFoldDB" id="A0A0Q0YD37"/>
<comment type="caution">
    <text evidence="2">The sequence shown here is derived from an EMBL/GenBank/DDBJ whole genome shotgun (WGS) entry which is preliminary data.</text>
</comment>